<proteinExistence type="predicted"/>
<name>A0A139A652_GONPJ</name>
<feature type="compositionally biased region" description="Low complexity" evidence="1">
    <location>
        <begin position="28"/>
        <end position="41"/>
    </location>
</feature>
<reference evidence="2 3" key="1">
    <citation type="journal article" date="2015" name="Genome Biol. Evol.">
        <title>Phylogenomic analyses indicate that early fungi evolved digesting cell walls of algal ancestors of land plants.</title>
        <authorList>
            <person name="Chang Y."/>
            <person name="Wang S."/>
            <person name="Sekimoto S."/>
            <person name="Aerts A.L."/>
            <person name="Choi C."/>
            <person name="Clum A."/>
            <person name="LaButti K.M."/>
            <person name="Lindquist E.A."/>
            <person name="Yee Ngan C."/>
            <person name="Ohm R.A."/>
            <person name="Salamov A.A."/>
            <person name="Grigoriev I.V."/>
            <person name="Spatafora J.W."/>
            <person name="Berbee M.L."/>
        </authorList>
    </citation>
    <scope>NUCLEOTIDE SEQUENCE [LARGE SCALE GENOMIC DNA]</scope>
    <source>
        <strain evidence="2 3">JEL478</strain>
    </source>
</reference>
<evidence type="ECO:0000313" key="3">
    <source>
        <dbReference type="Proteomes" id="UP000070544"/>
    </source>
</evidence>
<dbReference type="AlphaFoldDB" id="A0A139A652"/>
<evidence type="ECO:0000313" key="2">
    <source>
        <dbReference type="EMBL" id="KXS12282.1"/>
    </source>
</evidence>
<evidence type="ECO:0000256" key="1">
    <source>
        <dbReference type="SAM" id="MobiDB-lite"/>
    </source>
</evidence>
<protein>
    <submittedName>
        <fullName evidence="2">Uncharacterized protein</fullName>
    </submittedName>
</protein>
<keyword evidence="3" id="KW-1185">Reference proteome</keyword>
<feature type="compositionally biased region" description="Low complexity" evidence="1">
    <location>
        <begin position="65"/>
        <end position="76"/>
    </location>
</feature>
<feature type="compositionally biased region" description="Pro residues" evidence="1">
    <location>
        <begin position="42"/>
        <end position="51"/>
    </location>
</feature>
<feature type="region of interest" description="Disordered" evidence="1">
    <location>
        <begin position="170"/>
        <end position="189"/>
    </location>
</feature>
<feature type="compositionally biased region" description="Pro residues" evidence="1">
    <location>
        <begin position="92"/>
        <end position="104"/>
    </location>
</feature>
<gene>
    <name evidence="2" type="ORF">M427DRAFT_46404</name>
</gene>
<accession>A0A139A652</accession>
<sequence>MVHSMYTLLALPSRRLSPLLLLPPPPSSIDRPLLQHSKSPPSSLPSPPPTQPSSDVAQRIHRQISRGSRGVTSSSPPSGPGPPGRARRRPAPPRGAPWSQPSPPGSRVGRRVDHGVLCYTLASPLADALCLTMRGRSAVRTFHTTGYDIQSGMNTSGRWKRRSWVVENGWEEGGVGGGDTDATSRRTGG</sequence>
<organism evidence="2 3">
    <name type="scientific">Gonapodya prolifera (strain JEL478)</name>
    <name type="common">Monoblepharis prolifera</name>
    <dbReference type="NCBI Taxonomy" id="1344416"/>
    <lineage>
        <taxon>Eukaryota</taxon>
        <taxon>Fungi</taxon>
        <taxon>Fungi incertae sedis</taxon>
        <taxon>Chytridiomycota</taxon>
        <taxon>Chytridiomycota incertae sedis</taxon>
        <taxon>Monoblepharidomycetes</taxon>
        <taxon>Monoblepharidales</taxon>
        <taxon>Gonapodyaceae</taxon>
        <taxon>Gonapodya</taxon>
    </lineage>
</organism>
<dbReference type="EMBL" id="KQ965789">
    <property type="protein sequence ID" value="KXS12282.1"/>
    <property type="molecule type" value="Genomic_DNA"/>
</dbReference>
<dbReference type="Proteomes" id="UP000070544">
    <property type="component" value="Unassembled WGS sequence"/>
</dbReference>
<feature type="region of interest" description="Disordered" evidence="1">
    <location>
        <begin position="20"/>
        <end position="109"/>
    </location>
</feature>